<keyword evidence="1" id="KW-0812">Transmembrane</keyword>
<feature type="transmembrane region" description="Helical" evidence="1">
    <location>
        <begin position="321"/>
        <end position="340"/>
    </location>
</feature>
<keyword evidence="1" id="KW-1133">Transmembrane helix</keyword>
<feature type="transmembrane region" description="Helical" evidence="1">
    <location>
        <begin position="182"/>
        <end position="200"/>
    </location>
</feature>
<feature type="transmembrane region" description="Helical" evidence="1">
    <location>
        <begin position="114"/>
        <end position="135"/>
    </location>
</feature>
<evidence type="ECO:0008006" key="4">
    <source>
        <dbReference type="Google" id="ProtNLM"/>
    </source>
</evidence>
<organism evidence="2 3">
    <name type="scientific">Xenorhabdus littoralis</name>
    <dbReference type="NCBI Taxonomy" id="2582835"/>
    <lineage>
        <taxon>Bacteria</taxon>
        <taxon>Pseudomonadati</taxon>
        <taxon>Pseudomonadota</taxon>
        <taxon>Gammaproteobacteria</taxon>
        <taxon>Enterobacterales</taxon>
        <taxon>Morganellaceae</taxon>
        <taxon>Xenorhabdus</taxon>
    </lineage>
</organism>
<dbReference type="RefSeq" id="WP_319925593.1">
    <property type="nucleotide sequence ID" value="NZ_VCDP01000022.1"/>
</dbReference>
<protein>
    <recommendedName>
        <fullName evidence="4">O-antigen polymerase</fullName>
    </recommendedName>
</protein>
<feature type="transmembrane region" description="Helical" evidence="1">
    <location>
        <begin position="370"/>
        <end position="387"/>
    </location>
</feature>
<dbReference type="Proteomes" id="UP001271640">
    <property type="component" value="Unassembled WGS sequence"/>
</dbReference>
<keyword evidence="3" id="KW-1185">Reference proteome</keyword>
<keyword evidence="1" id="KW-0472">Membrane</keyword>
<comment type="caution">
    <text evidence="2">The sequence shown here is derived from an EMBL/GenBank/DDBJ whole genome shotgun (WGS) entry which is preliminary data.</text>
</comment>
<evidence type="ECO:0000256" key="1">
    <source>
        <dbReference type="SAM" id="Phobius"/>
    </source>
</evidence>
<gene>
    <name evidence="2" type="ORF">FE394_06525</name>
</gene>
<evidence type="ECO:0000313" key="3">
    <source>
        <dbReference type="Proteomes" id="UP001271640"/>
    </source>
</evidence>
<sequence>MIINPVYILALLYFFTNFIAMLTGIYDGGLILEGKYFSLKEESLIYAFLMQAILILFIIVLYNYFNKKTKKHKFEFRRIIGVTLLLVQISYIIFNKSMGVNIAGDSTRLSEGSLLNYLFILLQPDILYIIIGIHLSSNRLFFANTSIYLLSMFLRGWMGGVFIVFFTILFRYNPSKISLKNLIYVFLFILIAFLLLPMIIDAKWAMRTGMSLTEFIYGISDSFETTRYKQSIYYILNRFQHIGHVALLLENSDNLYQKYISDHFVSYWWEGLPQQTILKISDEKYISLSSYIVTEFYNIKNPSWNINPGLSGWFFILQDKFFFLVLYLFLFVTMQFYYISRKADSRLLTTIACFSLIYLFHGWFGAYFNILLYSVFIILIYRFSFYLKRQVIFNRKKSK</sequence>
<proteinExistence type="predicted"/>
<feature type="transmembrane region" description="Helical" evidence="1">
    <location>
        <begin position="76"/>
        <end position="94"/>
    </location>
</feature>
<dbReference type="NCBIfam" id="NF033860">
    <property type="entry name" value="Wzy_O6_O28"/>
    <property type="match status" value="1"/>
</dbReference>
<feature type="transmembrane region" description="Helical" evidence="1">
    <location>
        <begin position="6"/>
        <end position="32"/>
    </location>
</feature>
<dbReference type="EMBL" id="VCDP01000022">
    <property type="protein sequence ID" value="MDX7998856.1"/>
    <property type="molecule type" value="Genomic_DNA"/>
</dbReference>
<feature type="transmembrane region" description="Helical" evidence="1">
    <location>
        <begin position="44"/>
        <end position="64"/>
    </location>
</feature>
<accession>A0ABU4SJN8</accession>
<reference evidence="3" key="1">
    <citation type="journal article" date="2024" name="Toxins">
        <title>Genome Sequence Analysis of Native Xenorhabdus Strains Isolated from Entomopathogenic Nematodes in Argentina.</title>
        <authorList>
            <person name="Palma L."/>
            <person name="Frizzo L."/>
            <person name="Kaiser S."/>
            <person name="Berry C."/>
            <person name="Caballero P."/>
            <person name="Bode H.B."/>
            <person name="Del Valle E.E."/>
        </authorList>
    </citation>
    <scope>NUCLEOTIDE SEQUENCE [LARGE SCALE GENOMIC DNA]</scope>
    <source>
        <strain evidence="3">Reich</strain>
    </source>
</reference>
<name>A0ABU4SJN8_9GAMM</name>
<evidence type="ECO:0000313" key="2">
    <source>
        <dbReference type="EMBL" id="MDX7998856.1"/>
    </source>
</evidence>
<feature type="transmembrane region" description="Helical" evidence="1">
    <location>
        <begin position="147"/>
        <end position="170"/>
    </location>
</feature>